<dbReference type="AlphaFoldDB" id="A0A4Q1JKV6"/>
<dbReference type="InterPro" id="IPR043132">
    <property type="entry name" value="BCAT-like_C"/>
</dbReference>
<evidence type="ECO:0000313" key="13">
    <source>
        <dbReference type="EMBL" id="RXQ93997.1"/>
    </source>
</evidence>
<comment type="catalytic activity">
    <reaction evidence="8">
        <text>L-valine + 2-oxoglutarate = 3-methyl-2-oxobutanoate + L-glutamate</text>
        <dbReference type="Rhea" id="RHEA:24813"/>
        <dbReference type="ChEBI" id="CHEBI:11851"/>
        <dbReference type="ChEBI" id="CHEBI:16810"/>
        <dbReference type="ChEBI" id="CHEBI:29985"/>
        <dbReference type="ChEBI" id="CHEBI:57762"/>
        <dbReference type="EC" id="2.6.1.42"/>
    </reaction>
</comment>
<dbReference type="GO" id="GO:0004084">
    <property type="term" value="F:branched-chain-amino-acid transaminase activity"/>
    <property type="evidence" value="ECO:0007669"/>
    <property type="project" value="UniProtKB-EC"/>
</dbReference>
<proteinExistence type="inferred from homology"/>
<evidence type="ECO:0000256" key="11">
    <source>
        <dbReference type="RuleBase" id="RU004106"/>
    </source>
</evidence>
<dbReference type="SUPFAM" id="SSF56752">
    <property type="entry name" value="D-aminoacid aminotransferase-like PLP-dependent enzymes"/>
    <property type="match status" value="1"/>
</dbReference>
<dbReference type="InterPro" id="IPR036038">
    <property type="entry name" value="Aminotransferase-like"/>
</dbReference>
<name>A0A4Q1JKV6_9BACT</name>
<organism evidence="13 14">
    <name type="scientific">Ancylomarina salipaludis</name>
    <dbReference type="NCBI Taxonomy" id="2501299"/>
    <lineage>
        <taxon>Bacteria</taxon>
        <taxon>Pseudomonadati</taxon>
        <taxon>Bacteroidota</taxon>
        <taxon>Bacteroidia</taxon>
        <taxon>Marinilabiliales</taxon>
        <taxon>Marinifilaceae</taxon>
        <taxon>Ancylomarina</taxon>
    </lineage>
</organism>
<gene>
    <name evidence="13" type="ORF">EO244_10520</name>
</gene>
<keyword evidence="13" id="KW-0808">Transferase</keyword>
<keyword evidence="7 12" id="KW-0663">Pyridoxal phosphate</keyword>
<accession>A0A4Q1JKV6</accession>
<dbReference type="InterPro" id="IPR050571">
    <property type="entry name" value="Class-IV_PLP-Dep_Aminotrnsfr"/>
</dbReference>
<dbReference type="RefSeq" id="WP_129254630.1">
    <property type="nucleotide sequence ID" value="NZ_SAXA01000008.1"/>
</dbReference>
<evidence type="ECO:0000256" key="10">
    <source>
        <dbReference type="ARBA" id="ARBA00049229"/>
    </source>
</evidence>
<evidence type="ECO:0000256" key="2">
    <source>
        <dbReference type="ARBA" id="ARBA00004824"/>
    </source>
</evidence>
<dbReference type="Pfam" id="PF01063">
    <property type="entry name" value="Aminotran_4"/>
    <property type="match status" value="1"/>
</dbReference>
<evidence type="ECO:0000313" key="14">
    <source>
        <dbReference type="Proteomes" id="UP000289703"/>
    </source>
</evidence>
<dbReference type="GO" id="GO:0005829">
    <property type="term" value="C:cytosol"/>
    <property type="evidence" value="ECO:0007669"/>
    <property type="project" value="TreeGrafter"/>
</dbReference>
<protein>
    <recommendedName>
        <fullName evidence="6">branched-chain-amino-acid transaminase</fullName>
        <ecNumber evidence="6">2.6.1.42</ecNumber>
    </recommendedName>
</protein>
<dbReference type="OrthoDB" id="9805628at2"/>
<evidence type="ECO:0000256" key="9">
    <source>
        <dbReference type="ARBA" id="ARBA00048798"/>
    </source>
</evidence>
<dbReference type="EMBL" id="SAXA01000008">
    <property type="protein sequence ID" value="RXQ93997.1"/>
    <property type="molecule type" value="Genomic_DNA"/>
</dbReference>
<comment type="catalytic activity">
    <reaction evidence="9">
        <text>L-isoleucine + 2-oxoglutarate = (S)-3-methyl-2-oxopentanoate + L-glutamate</text>
        <dbReference type="Rhea" id="RHEA:24801"/>
        <dbReference type="ChEBI" id="CHEBI:16810"/>
        <dbReference type="ChEBI" id="CHEBI:29985"/>
        <dbReference type="ChEBI" id="CHEBI:35146"/>
        <dbReference type="ChEBI" id="CHEBI:58045"/>
        <dbReference type="EC" id="2.6.1.42"/>
    </reaction>
</comment>
<dbReference type="PANTHER" id="PTHR42743">
    <property type="entry name" value="AMINO-ACID AMINOTRANSFERASE"/>
    <property type="match status" value="1"/>
</dbReference>
<comment type="cofactor">
    <cofactor evidence="1 12">
        <name>pyridoxal 5'-phosphate</name>
        <dbReference type="ChEBI" id="CHEBI:597326"/>
    </cofactor>
</comment>
<dbReference type="Gene3D" id="3.20.10.10">
    <property type="entry name" value="D-amino Acid Aminotransferase, subunit A, domain 2"/>
    <property type="match status" value="1"/>
</dbReference>
<keyword evidence="13" id="KW-0032">Aminotransferase</keyword>
<evidence type="ECO:0000256" key="7">
    <source>
        <dbReference type="ARBA" id="ARBA00022898"/>
    </source>
</evidence>
<comment type="pathway">
    <text evidence="2">Amino-acid biosynthesis; L-isoleucine biosynthesis; L-isoleucine from 2-oxobutanoate: step 4/4.</text>
</comment>
<comment type="caution">
    <text evidence="13">The sequence shown here is derived from an EMBL/GenBank/DDBJ whole genome shotgun (WGS) entry which is preliminary data.</text>
</comment>
<dbReference type="PANTHER" id="PTHR42743:SF11">
    <property type="entry name" value="AMINODEOXYCHORISMATE LYASE"/>
    <property type="match status" value="1"/>
</dbReference>
<comment type="pathway">
    <text evidence="4">Amino-acid biosynthesis; L-leucine biosynthesis; L-leucine from 3-methyl-2-oxobutanoate: step 4/4.</text>
</comment>
<reference evidence="13 14" key="1">
    <citation type="submission" date="2019-01" db="EMBL/GenBank/DDBJ databases">
        <title>Ancylomarina salipaludis sp. nov., isolated from a salt marsh.</title>
        <authorList>
            <person name="Yoon J.-H."/>
        </authorList>
    </citation>
    <scope>NUCLEOTIDE SEQUENCE [LARGE SCALE GENOMIC DNA]</scope>
    <source>
        <strain evidence="13 14">SHSM-M15</strain>
    </source>
</reference>
<evidence type="ECO:0000256" key="6">
    <source>
        <dbReference type="ARBA" id="ARBA00013053"/>
    </source>
</evidence>
<keyword evidence="14" id="KW-1185">Reference proteome</keyword>
<comment type="pathway">
    <text evidence="3">Amino-acid biosynthesis; L-valine biosynthesis; L-valine from pyruvate: step 4/4.</text>
</comment>
<dbReference type="Gene3D" id="3.30.470.10">
    <property type="match status" value="1"/>
</dbReference>
<dbReference type="InterPro" id="IPR001544">
    <property type="entry name" value="Aminotrans_IV"/>
</dbReference>
<evidence type="ECO:0000256" key="12">
    <source>
        <dbReference type="RuleBase" id="RU004516"/>
    </source>
</evidence>
<dbReference type="CDD" id="cd00449">
    <property type="entry name" value="PLPDE_IV"/>
    <property type="match status" value="1"/>
</dbReference>
<comment type="catalytic activity">
    <reaction evidence="10">
        <text>L-leucine + 2-oxoglutarate = 4-methyl-2-oxopentanoate + L-glutamate</text>
        <dbReference type="Rhea" id="RHEA:18321"/>
        <dbReference type="ChEBI" id="CHEBI:16810"/>
        <dbReference type="ChEBI" id="CHEBI:17865"/>
        <dbReference type="ChEBI" id="CHEBI:29985"/>
        <dbReference type="ChEBI" id="CHEBI:57427"/>
        <dbReference type="EC" id="2.6.1.42"/>
    </reaction>
</comment>
<dbReference type="InterPro" id="IPR018300">
    <property type="entry name" value="Aminotrans_IV_CS"/>
</dbReference>
<evidence type="ECO:0000256" key="3">
    <source>
        <dbReference type="ARBA" id="ARBA00004931"/>
    </source>
</evidence>
<dbReference type="PROSITE" id="PS00770">
    <property type="entry name" value="AA_TRANSFER_CLASS_4"/>
    <property type="match status" value="1"/>
</dbReference>
<dbReference type="InterPro" id="IPR043131">
    <property type="entry name" value="BCAT-like_N"/>
</dbReference>
<sequence>MKECSQYKYLHNSKLRDTSEFRNEFFRRGLSLYEVIRVMNSKPVFLKEHLMRLENSAKQVGQFVWLNYSELVEKIELVISRNGVRDGNIKIVFNIHQNNRNFYCYFVPHNYPDSQAYQEGVRTVVYKAERSHPNAKIYNHELRTYTNSIIESPEIFEVILMDNLDHITEGSRSNLFFIKADRLVTAPDDMVLNGIVRGKLIEICDRMGIPVCKEDIPFETLSNFDAAFLTGTSPQILPIRSINAISFDVNHPLLKQLLEAYRNEIVHYFEVI</sequence>
<comment type="similarity">
    <text evidence="5 11">Belongs to the class-IV pyridoxal-phosphate-dependent aminotransferase family.</text>
</comment>
<dbReference type="Proteomes" id="UP000289703">
    <property type="component" value="Unassembled WGS sequence"/>
</dbReference>
<dbReference type="GO" id="GO:0046394">
    <property type="term" value="P:carboxylic acid biosynthetic process"/>
    <property type="evidence" value="ECO:0007669"/>
    <property type="project" value="UniProtKB-ARBA"/>
</dbReference>
<evidence type="ECO:0000256" key="5">
    <source>
        <dbReference type="ARBA" id="ARBA00009320"/>
    </source>
</evidence>
<evidence type="ECO:0000256" key="4">
    <source>
        <dbReference type="ARBA" id="ARBA00005072"/>
    </source>
</evidence>
<evidence type="ECO:0000256" key="8">
    <source>
        <dbReference type="ARBA" id="ARBA00048212"/>
    </source>
</evidence>
<evidence type="ECO:0000256" key="1">
    <source>
        <dbReference type="ARBA" id="ARBA00001933"/>
    </source>
</evidence>
<dbReference type="EC" id="2.6.1.42" evidence="6"/>